<evidence type="ECO:0000259" key="1">
    <source>
        <dbReference type="PROSITE" id="PS51677"/>
    </source>
</evidence>
<name>A0A4Q0VRZ9_9BACI</name>
<dbReference type="AlphaFoldDB" id="A0A4Q0VRZ9"/>
<dbReference type="InterPro" id="IPR002509">
    <property type="entry name" value="NODB_dom"/>
</dbReference>
<dbReference type="OrthoDB" id="9812065at2"/>
<evidence type="ECO:0000313" key="3">
    <source>
        <dbReference type="Proteomes" id="UP000290649"/>
    </source>
</evidence>
<dbReference type="Gene3D" id="3.20.20.370">
    <property type="entry name" value="Glycoside hydrolase/deacetylase"/>
    <property type="match status" value="1"/>
</dbReference>
<dbReference type="PANTHER" id="PTHR10587">
    <property type="entry name" value="GLYCOSYL TRANSFERASE-RELATED"/>
    <property type="match status" value="1"/>
</dbReference>
<dbReference type="Pfam" id="PF01522">
    <property type="entry name" value="Polysacc_deac_1"/>
    <property type="match status" value="1"/>
</dbReference>
<protein>
    <submittedName>
        <fullName evidence="2">Polysaccharide deacetylase family protein</fullName>
    </submittedName>
</protein>
<dbReference type="GO" id="GO:0016810">
    <property type="term" value="F:hydrolase activity, acting on carbon-nitrogen (but not peptide) bonds"/>
    <property type="evidence" value="ECO:0007669"/>
    <property type="project" value="InterPro"/>
</dbReference>
<dbReference type="Proteomes" id="UP000290649">
    <property type="component" value="Unassembled WGS sequence"/>
</dbReference>
<keyword evidence="3" id="KW-1185">Reference proteome</keyword>
<dbReference type="InterPro" id="IPR011330">
    <property type="entry name" value="Glyco_hydro/deAcase_b/a-brl"/>
</dbReference>
<gene>
    <name evidence="2" type="ORF">DS745_13580</name>
</gene>
<accession>A0A4Q0VRZ9</accession>
<dbReference type="InterPro" id="IPR050248">
    <property type="entry name" value="Polysacc_deacetylase_ArnD"/>
</dbReference>
<feature type="domain" description="NodB homology" evidence="1">
    <location>
        <begin position="22"/>
        <end position="197"/>
    </location>
</feature>
<dbReference type="RefSeq" id="WP_129078761.1">
    <property type="nucleotide sequence ID" value="NZ_QOUX01000042.1"/>
</dbReference>
<dbReference type="PROSITE" id="PS51677">
    <property type="entry name" value="NODB"/>
    <property type="match status" value="1"/>
</dbReference>
<dbReference type="EMBL" id="QOUX01000042">
    <property type="protein sequence ID" value="RXI99905.1"/>
    <property type="molecule type" value="Genomic_DNA"/>
</dbReference>
<comment type="caution">
    <text evidence="2">The sequence shown here is derived from an EMBL/GenBank/DDBJ whole genome shotgun (WGS) entry which is preliminary data.</text>
</comment>
<proteinExistence type="predicted"/>
<dbReference type="SUPFAM" id="SSF88713">
    <property type="entry name" value="Glycoside hydrolase/deacetylase"/>
    <property type="match status" value="1"/>
</dbReference>
<evidence type="ECO:0000313" key="2">
    <source>
        <dbReference type="EMBL" id="RXI99905.1"/>
    </source>
</evidence>
<reference evidence="2 3" key="1">
    <citation type="journal article" date="2019" name="Int. J. Syst. Evol. Microbiol.">
        <title>Anaerobacillus alkaliphilus sp. nov., a novel alkaliphilic and moderately halophilic bacterium.</title>
        <authorList>
            <person name="Borsodi A.K."/>
            <person name="Aszalos J.M."/>
            <person name="Bihari P."/>
            <person name="Nagy I."/>
            <person name="Schumann P."/>
            <person name="Sproer C."/>
            <person name="Kovacs A.L."/>
            <person name="Boka K."/>
            <person name="Dobosy P."/>
            <person name="Ovari M."/>
            <person name="Szili-Kovacs T."/>
            <person name="Toth E."/>
        </authorList>
    </citation>
    <scope>NUCLEOTIDE SEQUENCE [LARGE SCALE GENOMIC DNA]</scope>
    <source>
        <strain evidence="2 3">B16-10</strain>
    </source>
</reference>
<organism evidence="2 3">
    <name type="scientific">Anaerobacillus alkaliphilus</name>
    <dbReference type="NCBI Taxonomy" id="1548597"/>
    <lineage>
        <taxon>Bacteria</taxon>
        <taxon>Bacillati</taxon>
        <taxon>Bacillota</taxon>
        <taxon>Bacilli</taxon>
        <taxon>Bacillales</taxon>
        <taxon>Bacillaceae</taxon>
        <taxon>Anaerobacillus</taxon>
    </lineage>
</organism>
<sequence>MYDLQDQRWIKNSKQLDSSIEMKVVLTFDDGPSRQLNRILDILRDRKVSAIFFWQSKLLYKERPWKRVIEEGHAIGAHTYSHKNLVKLRRDQQLKQIKMNISQIEDITGYKVNYFRPPFGQYNEDTMSILDELDLIPMMWEISSYDWENKLTPNRIIYNVVENIMDGSIILLHELEQTVTILPQLIDEVRGKGFEFIV</sequence>
<dbReference type="CDD" id="cd10917">
    <property type="entry name" value="CE4_NodB_like_6s_7s"/>
    <property type="match status" value="1"/>
</dbReference>
<dbReference type="GO" id="GO:0005975">
    <property type="term" value="P:carbohydrate metabolic process"/>
    <property type="evidence" value="ECO:0007669"/>
    <property type="project" value="InterPro"/>
</dbReference>